<evidence type="ECO:0000256" key="1">
    <source>
        <dbReference type="SAM" id="SignalP"/>
    </source>
</evidence>
<evidence type="ECO:0000313" key="3">
    <source>
        <dbReference type="Proteomes" id="UP000259273"/>
    </source>
</evidence>
<comment type="caution">
    <text evidence="2">The sequence shown here is derived from an EMBL/GenBank/DDBJ whole genome shotgun (WGS) entry which is preliminary data.</text>
</comment>
<keyword evidence="1" id="KW-0732">Signal</keyword>
<proteinExistence type="predicted"/>
<evidence type="ECO:0000313" key="2">
    <source>
        <dbReference type="EMBL" id="HAN27509.1"/>
    </source>
</evidence>
<dbReference type="AlphaFoldDB" id="A0A3C1KLB2"/>
<feature type="signal peptide" evidence="1">
    <location>
        <begin position="1"/>
        <end position="23"/>
    </location>
</feature>
<protein>
    <submittedName>
        <fullName evidence="2">Uncharacterized protein</fullName>
    </submittedName>
</protein>
<reference evidence="2 3" key="1">
    <citation type="journal article" date="2018" name="Nat. Biotechnol.">
        <title>A standardized bacterial taxonomy based on genome phylogeny substantially revises the tree of life.</title>
        <authorList>
            <person name="Parks D.H."/>
            <person name="Chuvochina M."/>
            <person name="Waite D.W."/>
            <person name="Rinke C."/>
            <person name="Skarshewski A."/>
            <person name="Chaumeil P.A."/>
            <person name="Hugenholtz P."/>
        </authorList>
    </citation>
    <scope>NUCLEOTIDE SEQUENCE [LARGE SCALE GENOMIC DNA]</scope>
    <source>
        <strain evidence="2">UBA9158</strain>
    </source>
</reference>
<organism evidence="2 3">
    <name type="scientific">Haliea salexigens</name>
    <dbReference type="NCBI Taxonomy" id="287487"/>
    <lineage>
        <taxon>Bacteria</taxon>
        <taxon>Pseudomonadati</taxon>
        <taxon>Pseudomonadota</taxon>
        <taxon>Gammaproteobacteria</taxon>
        <taxon>Cellvibrionales</taxon>
        <taxon>Halieaceae</taxon>
        <taxon>Haliea</taxon>
    </lineage>
</organism>
<sequence>MPRLAIRYLACLLTLLASLHAAADPAALRSWDDWVLEKHPDHTCPWVVAKNSERVCIWPGQLALDLRADGMSFNYQVEVFRDDALVPLPGGAGNWPLRVTVNGSRAAVLDRAGTPHALLPRGKHEIGGQFRWQRRPASLPLPESIALLRVTEAGQPANTERRGAQLILGRDSAAAPVKQSNSLQVEVFRKLADGVPMTLETRVVMTVSGEPREVQLGQLAWPNTALMGIDSPLPARIEDNGDLRIQLSAGRHTLIAQARFLQAVEQLTTNQHDDNWPAVEYLSFAADSNLRQVTLSGAPGIDTSQAPVPEEWKELPTWRLGADTALQINTEHRGDQSPGNNTLSVTRNLWLD</sequence>
<gene>
    <name evidence="2" type="ORF">DCP75_07280</name>
</gene>
<name>A0A3C1KLB2_9GAMM</name>
<dbReference type="EMBL" id="DMND01000101">
    <property type="protein sequence ID" value="HAN27509.1"/>
    <property type="molecule type" value="Genomic_DNA"/>
</dbReference>
<accession>A0A3C1KLB2</accession>
<feature type="non-terminal residue" evidence="2">
    <location>
        <position position="352"/>
    </location>
</feature>
<feature type="chain" id="PRO_5017708733" evidence="1">
    <location>
        <begin position="24"/>
        <end position="352"/>
    </location>
</feature>
<dbReference type="Proteomes" id="UP000259273">
    <property type="component" value="Unassembled WGS sequence"/>
</dbReference>